<dbReference type="Pfam" id="PF01425">
    <property type="entry name" value="Amidase"/>
    <property type="match status" value="1"/>
</dbReference>
<accession>A0A6L7GBF4</accession>
<dbReference type="PANTHER" id="PTHR11895:SF176">
    <property type="entry name" value="AMIDASE AMID-RELATED"/>
    <property type="match status" value="1"/>
</dbReference>
<gene>
    <name evidence="2" type="ORF">GR170_23970</name>
</gene>
<organism evidence="2 3">
    <name type="scientific">Pseudooceanicola albus</name>
    <dbReference type="NCBI Taxonomy" id="2692189"/>
    <lineage>
        <taxon>Bacteria</taxon>
        <taxon>Pseudomonadati</taxon>
        <taxon>Pseudomonadota</taxon>
        <taxon>Alphaproteobacteria</taxon>
        <taxon>Rhodobacterales</taxon>
        <taxon>Paracoccaceae</taxon>
        <taxon>Pseudooceanicola</taxon>
    </lineage>
</organism>
<dbReference type="RefSeq" id="WP_160897016.1">
    <property type="nucleotide sequence ID" value="NZ_WUMU01000038.1"/>
</dbReference>
<dbReference type="SUPFAM" id="SSF75304">
    <property type="entry name" value="Amidase signature (AS) enzymes"/>
    <property type="match status" value="1"/>
</dbReference>
<feature type="domain" description="Amidase" evidence="1">
    <location>
        <begin position="25"/>
        <end position="434"/>
    </location>
</feature>
<evidence type="ECO:0000259" key="1">
    <source>
        <dbReference type="Pfam" id="PF01425"/>
    </source>
</evidence>
<dbReference type="InterPro" id="IPR020556">
    <property type="entry name" value="Amidase_CS"/>
</dbReference>
<dbReference type="Gene3D" id="3.90.1300.10">
    <property type="entry name" value="Amidase signature (AS) domain"/>
    <property type="match status" value="1"/>
</dbReference>
<dbReference type="EMBL" id="WUMU01000038">
    <property type="protein sequence ID" value="MXN20897.1"/>
    <property type="molecule type" value="Genomic_DNA"/>
</dbReference>
<name>A0A6L7GBF4_9RHOB</name>
<keyword evidence="3" id="KW-1185">Reference proteome</keyword>
<dbReference type="AlphaFoldDB" id="A0A6L7GBF4"/>
<dbReference type="InterPro" id="IPR023631">
    <property type="entry name" value="Amidase_dom"/>
</dbReference>
<reference evidence="2 3" key="1">
    <citation type="submission" date="2019-12" db="EMBL/GenBank/DDBJ databases">
        <authorList>
            <person name="Li M."/>
        </authorList>
    </citation>
    <scope>NUCLEOTIDE SEQUENCE [LARGE SCALE GENOMIC DNA]</scope>
    <source>
        <strain evidence="2 3">GBMRC 2024</strain>
    </source>
</reference>
<evidence type="ECO:0000313" key="3">
    <source>
        <dbReference type="Proteomes" id="UP000477911"/>
    </source>
</evidence>
<dbReference type="Proteomes" id="UP000477911">
    <property type="component" value="Unassembled WGS sequence"/>
</dbReference>
<dbReference type="GO" id="GO:0003824">
    <property type="term" value="F:catalytic activity"/>
    <property type="evidence" value="ECO:0007669"/>
    <property type="project" value="InterPro"/>
</dbReference>
<proteinExistence type="predicted"/>
<dbReference type="PROSITE" id="PS00571">
    <property type="entry name" value="AMIDASES"/>
    <property type="match status" value="1"/>
</dbReference>
<dbReference type="PANTHER" id="PTHR11895">
    <property type="entry name" value="TRANSAMIDASE"/>
    <property type="match status" value="1"/>
</dbReference>
<sequence>MQDWQNKGVTELGEAIGRGEIDPVELAQSYLDAIAAHPEADRIYARTTPERALAEAKAAAQRAKLKTRRHLLDGVPLSWKDLFDSAGTATEAGSALLEGRVPDTDARVLRNASQAGTVCLGKTHMSELAFSGIGLNPVTATSPNINDPEAVPGGSSSGAAASVAFGLAPGAIGSDTGGSVRIPAAWNDLVGFKTTSGRISLDGVLPLAKRFDTIGPLGRSVTDCVQMLSVLEGRPAADLRGVSLKGMVFARLESVVFDDIRPEPLAAYQAAEERLRAAGATIVPVTSAALEEAMPLAAYLFASEGYGLWKDVIEAAPDKMFPEILKRFRGGAGVSAPDYIAAWEKLEGLRKLWHAQVAGYDAVLCPTAPILPPNAARMLSDEDYYVTENMLALRNTRVGNMMGLPAVTLPTRAAGGTPSCGILLMGRPFAEENLARVARGAEIALS</sequence>
<dbReference type="InterPro" id="IPR036928">
    <property type="entry name" value="AS_sf"/>
</dbReference>
<evidence type="ECO:0000313" key="2">
    <source>
        <dbReference type="EMBL" id="MXN20897.1"/>
    </source>
</evidence>
<comment type="caution">
    <text evidence="2">The sequence shown here is derived from an EMBL/GenBank/DDBJ whole genome shotgun (WGS) entry which is preliminary data.</text>
</comment>
<dbReference type="InterPro" id="IPR000120">
    <property type="entry name" value="Amidase"/>
</dbReference>
<protein>
    <submittedName>
        <fullName evidence="2">Amidase</fullName>
    </submittedName>
</protein>